<dbReference type="PANTHER" id="PTHR21090:SF5">
    <property type="entry name" value="PENTAFUNCTIONAL AROM POLYPEPTIDE"/>
    <property type="match status" value="1"/>
</dbReference>
<dbReference type="EMBL" id="AP024597">
    <property type="protein sequence ID" value="BCU69461.1"/>
    <property type="molecule type" value="Genomic_DNA"/>
</dbReference>
<evidence type="ECO:0000313" key="9">
    <source>
        <dbReference type="EMBL" id="BCU69461.1"/>
    </source>
</evidence>
<feature type="binding site" evidence="7">
    <location>
        <position position="113"/>
    </location>
    <ligand>
        <name>phosphoenolpyruvate</name>
        <dbReference type="ChEBI" id="CHEBI:58702"/>
    </ligand>
</feature>
<dbReference type="GO" id="GO:0008652">
    <property type="term" value="P:amino acid biosynthetic process"/>
    <property type="evidence" value="ECO:0007669"/>
    <property type="project" value="UniProtKB-KW"/>
</dbReference>
<dbReference type="InterPro" id="IPR013792">
    <property type="entry name" value="RNA3'P_cycl/enolpyr_Trfase_a/b"/>
</dbReference>
<accession>A0A8D5U4U7</accession>
<comment type="catalytic activity">
    <reaction evidence="6">
        <text>3-phosphoshikimate + phosphoenolpyruvate = 5-O-(1-carboxyvinyl)-3-phosphoshikimate + phosphate</text>
        <dbReference type="Rhea" id="RHEA:21256"/>
        <dbReference type="ChEBI" id="CHEBI:43474"/>
        <dbReference type="ChEBI" id="CHEBI:57701"/>
        <dbReference type="ChEBI" id="CHEBI:58702"/>
        <dbReference type="ChEBI" id="CHEBI:145989"/>
        <dbReference type="EC" id="2.5.1.19"/>
    </reaction>
    <physiologicalReaction direction="left-to-right" evidence="6">
        <dbReference type="Rhea" id="RHEA:21257"/>
    </physiologicalReaction>
</comment>
<dbReference type="GO" id="GO:0009423">
    <property type="term" value="P:chorismate biosynthetic process"/>
    <property type="evidence" value="ECO:0007669"/>
    <property type="project" value="UniProtKB-UniRule"/>
</dbReference>
<feature type="binding site" evidence="7">
    <location>
        <position position="326"/>
    </location>
    <ligand>
        <name>phosphoenolpyruvate</name>
        <dbReference type="ChEBI" id="CHEBI:58702"/>
    </ligand>
</feature>
<protein>
    <recommendedName>
        <fullName evidence="7">3-phosphoshikimate 1-carboxyvinyltransferase</fullName>
        <ecNumber evidence="7">2.5.1.19</ecNumber>
    </recommendedName>
    <alternativeName>
        <fullName evidence="7">5-enolpyruvylshikimate-3-phosphate synthase</fullName>
        <shortName evidence="7">EPSP synthase</shortName>
        <shortName evidence="7">EPSPS</shortName>
    </alternativeName>
</protein>
<comment type="pathway">
    <text evidence="1">Metabolic intermediate biosynthesis; chorismate biosynthesis; chorismate from D-erythrose 4-phosphate and phosphoenolpyruvate: step 6/7.</text>
</comment>
<evidence type="ECO:0000256" key="4">
    <source>
        <dbReference type="ARBA" id="ARBA00022679"/>
    </source>
</evidence>
<feature type="binding site" evidence="7">
    <location>
        <position position="295"/>
    </location>
    <ligand>
        <name>3-phosphoshikimate</name>
        <dbReference type="ChEBI" id="CHEBI:145989"/>
    </ligand>
</feature>
<feature type="binding site" evidence="7">
    <location>
        <position position="25"/>
    </location>
    <ligand>
        <name>3-phosphoshikimate</name>
        <dbReference type="ChEBI" id="CHEBI:145989"/>
    </ligand>
</feature>
<dbReference type="GO" id="GO:0005737">
    <property type="term" value="C:cytoplasm"/>
    <property type="evidence" value="ECO:0007669"/>
    <property type="project" value="UniProtKB-SubCell"/>
</dbReference>
<feature type="binding site" evidence="7">
    <location>
        <position position="180"/>
    </location>
    <ligand>
        <name>3-phosphoshikimate</name>
        <dbReference type="ChEBI" id="CHEBI:145989"/>
    </ligand>
</feature>
<feature type="binding site" evidence="7">
    <location>
        <position position="21"/>
    </location>
    <ligand>
        <name>3-phosphoshikimate</name>
        <dbReference type="ChEBI" id="CHEBI:145989"/>
    </ligand>
</feature>
<feature type="binding site" evidence="7">
    <location>
        <position position="155"/>
    </location>
    <ligand>
        <name>phosphoenolpyruvate</name>
        <dbReference type="ChEBI" id="CHEBI:58702"/>
    </ligand>
</feature>
<dbReference type="GO" id="GO:0009073">
    <property type="term" value="P:aromatic amino acid family biosynthetic process"/>
    <property type="evidence" value="ECO:0007669"/>
    <property type="project" value="UniProtKB-KW"/>
</dbReference>
<dbReference type="Proteomes" id="UP000825123">
    <property type="component" value="Chromosome"/>
</dbReference>
<dbReference type="CDD" id="cd01556">
    <property type="entry name" value="EPSP_synthase"/>
    <property type="match status" value="1"/>
</dbReference>
<feature type="active site" description="Proton acceptor" evidence="7">
    <location>
        <position position="295"/>
    </location>
</feature>
<gene>
    <name evidence="7" type="primary">aroA</name>
    <name evidence="9" type="ORF">KN1_07580</name>
</gene>
<dbReference type="NCBIfam" id="TIGR01356">
    <property type="entry name" value="aroA"/>
    <property type="match status" value="1"/>
</dbReference>
<feature type="binding site" evidence="7">
    <location>
        <position position="153"/>
    </location>
    <ligand>
        <name>3-phosphoshikimate</name>
        <dbReference type="ChEBI" id="CHEBI:145989"/>
    </ligand>
</feature>
<evidence type="ECO:0000256" key="6">
    <source>
        <dbReference type="ARBA" id="ARBA00044633"/>
    </source>
</evidence>
<reference evidence="9 10" key="1">
    <citation type="submission" date="2021-04" db="EMBL/GenBank/DDBJ databases">
        <title>Complete genome sequence of Stygiolobus sp. KN-1.</title>
        <authorList>
            <person name="Nakamura K."/>
            <person name="Sakai H."/>
            <person name="Kurosawa N."/>
        </authorList>
    </citation>
    <scope>NUCLEOTIDE SEQUENCE [LARGE SCALE GENOMIC DNA]</scope>
    <source>
        <strain evidence="9 10">KN-1</strain>
    </source>
</reference>
<feature type="binding site" evidence="7">
    <location>
        <position position="391"/>
    </location>
    <ligand>
        <name>phosphoenolpyruvate</name>
        <dbReference type="ChEBI" id="CHEBI:58702"/>
    </ligand>
</feature>
<evidence type="ECO:0000256" key="1">
    <source>
        <dbReference type="ARBA" id="ARBA00004811"/>
    </source>
</evidence>
<feature type="binding site" evidence="7">
    <location>
        <position position="155"/>
    </location>
    <ligand>
        <name>3-phosphoshikimate</name>
        <dbReference type="ChEBI" id="CHEBI:145989"/>
    </ligand>
</feature>
<evidence type="ECO:0000256" key="2">
    <source>
        <dbReference type="ARBA" id="ARBA00009948"/>
    </source>
</evidence>
<keyword evidence="10" id="KW-1185">Reference proteome</keyword>
<feature type="binding site" evidence="7">
    <location>
        <position position="20"/>
    </location>
    <ligand>
        <name>3-phosphoshikimate</name>
        <dbReference type="ChEBI" id="CHEBI:145989"/>
    </ligand>
</feature>
<proteinExistence type="inferred from homology"/>
<dbReference type="HAMAP" id="MF_00210">
    <property type="entry name" value="EPSP_synth"/>
    <property type="match status" value="1"/>
</dbReference>
<dbReference type="RefSeq" id="WP_221289489.1">
    <property type="nucleotide sequence ID" value="NZ_AP024597.1"/>
</dbReference>
<feature type="binding site" evidence="7">
    <location>
        <position position="367"/>
    </location>
    <ligand>
        <name>phosphoenolpyruvate</name>
        <dbReference type="ChEBI" id="CHEBI:58702"/>
    </ligand>
</feature>
<evidence type="ECO:0000313" key="10">
    <source>
        <dbReference type="Proteomes" id="UP000825123"/>
    </source>
</evidence>
<comment type="function">
    <text evidence="7">Catalyzes the transfer of the enolpyruvyl moiety of phosphoenolpyruvate (PEP) to the 5-hydroxyl of shikimate-3-phosphate (S3P) to produce enolpyruvyl shikimate-3-phosphate and inorganic phosphate.</text>
</comment>
<comment type="caution">
    <text evidence="7">Lacks conserved residue(s) required for the propagation of feature annotation.</text>
</comment>
<evidence type="ECO:0000259" key="8">
    <source>
        <dbReference type="Pfam" id="PF00275"/>
    </source>
</evidence>
<keyword evidence="5 7" id="KW-0057">Aromatic amino acid biosynthesis</keyword>
<feature type="domain" description="Enolpyruvate transferase" evidence="8">
    <location>
        <begin position="8"/>
        <end position="400"/>
    </location>
</feature>
<dbReference type="PIRSF" id="PIRSF000505">
    <property type="entry name" value="EPSPS"/>
    <property type="match status" value="1"/>
</dbReference>
<feature type="binding site" evidence="7">
    <location>
        <position position="154"/>
    </location>
    <ligand>
        <name>3-phosphoshikimate</name>
        <dbReference type="ChEBI" id="CHEBI:145989"/>
    </ligand>
</feature>
<keyword evidence="4 7" id="KW-0808">Transferase</keyword>
<feature type="binding site" evidence="7">
    <location>
        <position position="20"/>
    </location>
    <ligand>
        <name>phosphoenolpyruvate</name>
        <dbReference type="ChEBI" id="CHEBI:58702"/>
    </ligand>
</feature>
<sequence>MRAEVKRSIIRGKVRAPTSKSFGIRLILYSLLANVRLLNVSDPSDDIQVARNFVKELGVIEEKPFAFNKVERLRSPSSLYFGGSATTLRMGIPILAVLGGRVMLDGDSSLRRRPLNAIIDALKPQVSFSSTTLPTIMEGRLKTDHITISGSESSQYISGFIYALSLVGGGEIEITPPISSKSYIYMTVQLINSLGGKVKIKGNKIEVEGSSFRDYIGEIPGDYALSSFYAIASVITGGEVSIENLYPIPEYEGDHSIVEILSKMGVKTEITENRWKVFGSENLKGVTVNVDSFPDLAPSIASIAPFADSETVIEGTKRLRTKESDRVYTITSTLKSFSVKVDANEEQIIIYPSAIKEGHIECPSDHRIAMLAGVLSLVSNGIIDRAECVNKSNPYFWKDLISLGGNINLIK</sequence>
<name>A0A8D5U4U7_9CREN</name>
<dbReference type="InterPro" id="IPR036968">
    <property type="entry name" value="Enolpyruvate_Tfrase_sf"/>
</dbReference>
<organism evidence="9 10">
    <name type="scientific">Stygiolobus caldivivus</name>
    <dbReference type="NCBI Taxonomy" id="2824673"/>
    <lineage>
        <taxon>Archaea</taxon>
        <taxon>Thermoproteota</taxon>
        <taxon>Thermoprotei</taxon>
        <taxon>Sulfolobales</taxon>
        <taxon>Sulfolobaceae</taxon>
        <taxon>Stygiolobus</taxon>
    </lineage>
</organism>
<evidence type="ECO:0000256" key="7">
    <source>
        <dbReference type="HAMAP-Rule" id="MF_00210"/>
    </source>
</evidence>
<keyword evidence="3 7" id="KW-0028">Amino-acid biosynthesis</keyword>
<dbReference type="AlphaFoldDB" id="A0A8D5U4U7"/>
<feature type="binding site" evidence="7">
    <location>
        <position position="322"/>
    </location>
    <ligand>
        <name>3-phosphoshikimate</name>
        <dbReference type="ChEBI" id="CHEBI:145989"/>
    </ligand>
</feature>
<dbReference type="PANTHER" id="PTHR21090">
    <property type="entry name" value="AROM/DEHYDROQUINATE SYNTHASE"/>
    <property type="match status" value="1"/>
</dbReference>
<dbReference type="EC" id="2.5.1.19" evidence="7"/>
<dbReference type="UniPathway" id="UPA00053">
    <property type="reaction ID" value="UER00089"/>
</dbReference>
<dbReference type="InterPro" id="IPR001986">
    <property type="entry name" value="Enolpyruvate_Tfrase_dom"/>
</dbReference>
<dbReference type="SUPFAM" id="SSF55205">
    <property type="entry name" value="EPT/RTPC-like"/>
    <property type="match status" value="1"/>
</dbReference>
<comment type="subcellular location">
    <subcellularLocation>
        <location evidence="7">Cytoplasm</location>
    </subcellularLocation>
</comment>
<dbReference type="InterPro" id="IPR006264">
    <property type="entry name" value="EPSP_synthase"/>
</dbReference>
<evidence type="ECO:0000256" key="3">
    <source>
        <dbReference type="ARBA" id="ARBA00022605"/>
    </source>
</evidence>
<comment type="similarity">
    <text evidence="2 7">Belongs to the EPSP synthase family.</text>
</comment>
<dbReference type="Pfam" id="PF00275">
    <property type="entry name" value="EPSP_synthase"/>
    <property type="match status" value="1"/>
</dbReference>
<keyword evidence="7" id="KW-0963">Cytoplasm</keyword>
<comment type="subunit">
    <text evidence="7">Monomer.</text>
</comment>
<dbReference type="Gene3D" id="3.65.10.10">
    <property type="entry name" value="Enolpyruvate transferase domain"/>
    <property type="match status" value="2"/>
</dbReference>
<dbReference type="GO" id="GO:0003866">
    <property type="term" value="F:3-phosphoshikimate 1-carboxyvinyltransferase activity"/>
    <property type="evidence" value="ECO:0007669"/>
    <property type="project" value="UniProtKB-UniRule"/>
</dbReference>
<dbReference type="GeneID" id="66162515"/>
<evidence type="ECO:0000256" key="5">
    <source>
        <dbReference type="ARBA" id="ARBA00023141"/>
    </source>
</evidence>
<dbReference type="KEGG" id="csty:KN1_07580"/>